<feature type="active site" evidence="13">
    <location>
        <position position="728"/>
    </location>
</feature>
<keyword evidence="5 14" id="KW-0479">Metal-binding</keyword>
<dbReference type="PANTHER" id="PTHR45364">
    <property type="entry name" value="HISTONE DEACETYLASE 9-RELATED"/>
    <property type="match status" value="1"/>
</dbReference>
<keyword evidence="9 12" id="KW-0805">Transcription regulation</keyword>
<evidence type="ECO:0000256" key="2">
    <source>
        <dbReference type="ARBA" id="ARBA00007738"/>
    </source>
</evidence>
<evidence type="ECO:0000256" key="7">
    <source>
        <dbReference type="ARBA" id="ARBA00022833"/>
    </source>
</evidence>
<accession>A0A6P7MZ88</accession>
<dbReference type="SUPFAM" id="SSF52768">
    <property type="entry name" value="Arginase/deacetylase"/>
    <property type="match status" value="1"/>
</dbReference>
<dbReference type="GO" id="GO:0141221">
    <property type="term" value="F:histone deacetylase activity, hydrolytic mechanism"/>
    <property type="evidence" value="ECO:0007669"/>
    <property type="project" value="UniProtKB-EC"/>
</dbReference>
<dbReference type="GO" id="GO:0046872">
    <property type="term" value="F:metal ion binding"/>
    <property type="evidence" value="ECO:0007669"/>
    <property type="project" value="UniProtKB-KW"/>
</dbReference>
<dbReference type="GO" id="GO:0000122">
    <property type="term" value="P:negative regulation of transcription by RNA polymerase II"/>
    <property type="evidence" value="ECO:0007669"/>
    <property type="project" value="InterPro"/>
</dbReference>
<dbReference type="FunFam" id="3.40.800.20:FF:000002">
    <property type="entry name" value="Histone deacetylase"/>
    <property type="match status" value="1"/>
</dbReference>
<dbReference type="KEGG" id="bspl:114858832"/>
<feature type="region of interest" description="Disordered" evidence="16">
    <location>
        <begin position="160"/>
        <end position="268"/>
    </location>
</feature>
<keyword evidence="10 12" id="KW-0804">Transcription</keyword>
<evidence type="ECO:0000256" key="11">
    <source>
        <dbReference type="ARBA" id="ARBA00023242"/>
    </source>
</evidence>
<feature type="compositionally biased region" description="Low complexity" evidence="16">
    <location>
        <begin position="175"/>
        <end position="190"/>
    </location>
</feature>
<dbReference type="PANTHER" id="PTHR45364:SF13">
    <property type="entry name" value="HISTONE DEACETYLASE"/>
    <property type="match status" value="1"/>
</dbReference>
<dbReference type="InterPro" id="IPR023801">
    <property type="entry name" value="His_deacetylse_dom"/>
</dbReference>
<evidence type="ECO:0000256" key="8">
    <source>
        <dbReference type="ARBA" id="ARBA00022853"/>
    </source>
</evidence>
<sequence length="1008" mass="109049">MFTPQTDGLGSSGDFIKTRRQDRAFHTVTDSSAAAPLSCGALFPMDLRVGERGMRPGSDTALLTPLHPPLLLSPFSSQPCTSFSQQQLHQQIRFNMEQRRREQEHHEKQQELQQLKHKDKSQQSAVASSLVKQKLQEVILKKRKQLALERTNSLSVAPVAYRNLGPDPNVPPQPLASSPSQPSSDGSDGTPLRRAASEPNLKVKHKLKKHLTTRKSPLTRKESAPASVKHRVPDTLDSSPSSSSTPVSGCSSPNDSLPNENGLLPSAGGLSHEAQKLLLRDGTLANFTIQSPSTLPTITLGLPANPRGEGELPSLKVGRVPVVAAGGSPVFLPLSSREDPAGQLSPHLPVIILEPSGLVHTPLLTAVPGLDSVPLQFASQLDHLSPGAAQHHKPLSRTRSEPLPQSPRTLHAHFLQQQHSTQLLERLKQQTHLGKLMSKSSEKPRLHQIPSEDMDSEDGGRASPTEPTYQSRARAESLREAEPTASKSHEEQINLQHALILNQSLLWEQQKQLQQLHRQMETLAVPMLRSSSGAGGGLGVHRPLSRTQSSPASTSLTLPEKPLSLAAQDATSKPRFTTGLVYDSQMLKHQCTCGDNSSHPEHAGRIQSIWSRLQERGLRGQCESIRGRKATLEELQSVHTERHVLLYGTNPLNRLKLDNRKLAGILSQRMFVMLPCGGVGVDNDTIWNESHTSTASRMAAGSVVELAFRVAKRELKNGFAVVRPPGHHADPSNPMGFCYFNSVAIAAKQLQHKLNVSKILIVDWDVHHGNGTQEVFYSDPSVLYISLHRYDDGNFFPGSGSPAEVGSGAGEGFNVNVAWTGGLDPPMGDADYLAAFRSVVMPIAQEFSPDVVLVSAGFDAAEGNPAPLGGYKVTAKCFGFLTRQLMSLAGGRLVLALEGGHDLTAICDASEACVSALLGIQDPLPEEVLLRKPNANAVHSLQTVIQIQSQYWQSLKAHSGSVGLSYVAAQRRDCEETDAVNALASLSVGVLTSKSPSDEPMEDDSDSM</sequence>
<dbReference type="PIRSF" id="PIRSF037911">
    <property type="entry name" value="HDAC_II_euk"/>
    <property type="match status" value="1"/>
</dbReference>
<feature type="binding site" evidence="14">
    <location>
        <position position="676"/>
    </location>
    <ligand>
        <name>Zn(2+)</name>
        <dbReference type="ChEBI" id="CHEBI:29105"/>
    </ligand>
</feature>
<feature type="region of interest" description="Disordered" evidence="16">
    <location>
        <begin position="534"/>
        <end position="559"/>
    </location>
</feature>
<comment type="catalytic activity">
    <reaction evidence="12">
        <text>N(6)-acetyl-L-lysyl-[histone] + H2O = L-lysyl-[histone] + acetate</text>
        <dbReference type="Rhea" id="RHEA:58196"/>
        <dbReference type="Rhea" id="RHEA-COMP:9845"/>
        <dbReference type="Rhea" id="RHEA-COMP:11338"/>
        <dbReference type="ChEBI" id="CHEBI:15377"/>
        <dbReference type="ChEBI" id="CHEBI:29969"/>
        <dbReference type="ChEBI" id="CHEBI:30089"/>
        <dbReference type="ChEBI" id="CHEBI:61930"/>
        <dbReference type="EC" id="3.5.1.98"/>
    </reaction>
</comment>
<dbReference type="InterPro" id="IPR037138">
    <property type="entry name" value="His_deacetylse_dom_sf"/>
</dbReference>
<organism evidence="18 19">
    <name type="scientific">Betta splendens</name>
    <name type="common">Siamese fighting fish</name>
    <dbReference type="NCBI Taxonomy" id="158456"/>
    <lineage>
        <taxon>Eukaryota</taxon>
        <taxon>Metazoa</taxon>
        <taxon>Chordata</taxon>
        <taxon>Craniata</taxon>
        <taxon>Vertebrata</taxon>
        <taxon>Euteleostomi</taxon>
        <taxon>Actinopterygii</taxon>
        <taxon>Neopterygii</taxon>
        <taxon>Teleostei</taxon>
        <taxon>Neoteleostei</taxon>
        <taxon>Acanthomorphata</taxon>
        <taxon>Anabantaria</taxon>
        <taxon>Anabantiformes</taxon>
        <taxon>Anabantoidei</taxon>
        <taxon>Osphronemidae</taxon>
        <taxon>Betta</taxon>
    </lineage>
</organism>
<keyword evidence="7 14" id="KW-0862">Zinc</keyword>
<evidence type="ECO:0000256" key="9">
    <source>
        <dbReference type="ARBA" id="ARBA00023015"/>
    </source>
</evidence>
<dbReference type="CDD" id="cd11681">
    <property type="entry name" value="HDAC_classIIa"/>
    <property type="match status" value="1"/>
</dbReference>
<dbReference type="Gene3D" id="3.40.800.20">
    <property type="entry name" value="Histone deacetylase domain"/>
    <property type="match status" value="1"/>
</dbReference>
<keyword evidence="4 12" id="KW-0678">Repressor</keyword>
<feature type="site" description="Contributes to catalysis" evidence="15">
    <location>
        <position position="901"/>
    </location>
</feature>
<evidence type="ECO:0000256" key="12">
    <source>
        <dbReference type="PIRNR" id="PIRNR037911"/>
    </source>
</evidence>
<evidence type="ECO:0000256" key="10">
    <source>
        <dbReference type="ARBA" id="ARBA00023163"/>
    </source>
</evidence>
<keyword evidence="18" id="KW-1185">Reference proteome</keyword>
<dbReference type="Proteomes" id="UP000515150">
    <property type="component" value="Chromosome 7"/>
</dbReference>
<evidence type="ECO:0000256" key="5">
    <source>
        <dbReference type="ARBA" id="ARBA00022723"/>
    </source>
</evidence>
<feature type="compositionally biased region" description="Basic residues" evidence="16">
    <location>
        <begin position="202"/>
        <end position="213"/>
    </location>
</feature>
<feature type="compositionally biased region" description="Polar residues" evidence="16">
    <location>
        <begin position="545"/>
        <end position="557"/>
    </location>
</feature>
<evidence type="ECO:0000313" key="19">
    <source>
        <dbReference type="RefSeq" id="XP_029012297.1"/>
    </source>
</evidence>
<feature type="compositionally biased region" description="Basic and acidic residues" evidence="16">
    <location>
        <begin position="473"/>
        <end position="490"/>
    </location>
</feature>
<comment type="similarity">
    <text evidence="2 12">Belongs to the histone deacetylase family. HD type 2 subfamily.</text>
</comment>
<dbReference type="RefSeq" id="XP_029012297.1">
    <property type="nucleotide sequence ID" value="XM_029156464.3"/>
</dbReference>
<keyword evidence="8 12" id="KW-0156">Chromatin regulator</keyword>
<evidence type="ECO:0000259" key="17">
    <source>
        <dbReference type="Pfam" id="PF00850"/>
    </source>
</evidence>
<evidence type="ECO:0000256" key="14">
    <source>
        <dbReference type="PIRSR" id="PIRSR037911-2"/>
    </source>
</evidence>
<protein>
    <recommendedName>
        <fullName evidence="3 12">Histone deacetylase</fullName>
        <ecNumber evidence="3 12">3.5.1.98</ecNumber>
    </recommendedName>
</protein>
<dbReference type="GO" id="GO:0005634">
    <property type="term" value="C:nucleus"/>
    <property type="evidence" value="ECO:0007669"/>
    <property type="project" value="UniProtKB-SubCell"/>
</dbReference>
<evidence type="ECO:0000256" key="13">
    <source>
        <dbReference type="PIRSR" id="PIRSR037911-1"/>
    </source>
</evidence>
<evidence type="ECO:0000256" key="3">
    <source>
        <dbReference type="ARBA" id="ARBA00012111"/>
    </source>
</evidence>
<feature type="domain" description="Histone deacetylase" evidence="17">
    <location>
        <begin position="599"/>
        <end position="917"/>
    </location>
</feature>
<dbReference type="InParanoid" id="A0A6P7MZ88"/>
<dbReference type="InterPro" id="IPR000286">
    <property type="entry name" value="HDACs"/>
</dbReference>
<proteinExistence type="inferred from homology"/>
<reference evidence="19" key="1">
    <citation type="submission" date="2025-08" db="UniProtKB">
        <authorList>
            <consortium name="RefSeq"/>
        </authorList>
    </citation>
    <scope>IDENTIFICATION</scope>
</reference>
<dbReference type="OrthoDB" id="424012at2759"/>
<gene>
    <name evidence="19" type="primary">hdac7a</name>
</gene>
<evidence type="ECO:0000256" key="6">
    <source>
        <dbReference type="ARBA" id="ARBA00022801"/>
    </source>
</evidence>
<evidence type="ECO:0000256" key="15">
    <source>
        <dbReference type="PIRSR" id="PIRSR037911-3"/>
    </source>
</evidence>
<feature type="region of interest" description="Disordered" evidence="16">
    <location>
        <begin position="435"/>
        <end position="490"/>
    </location>
</feature>
<dbReference type="Pfam" id="PF00850">
    <property type="entry name" value="Hist_deacetyl"/>
    <property type="match status" value="1"/>
</dbReference>
<dbReference type="PRINTS" id="PR01270">
    <property type="entry name" value="HDASUPER"/>
</dbReference>
<feature type="compositionally biased region" description="Low complexity" evidence="16">
    <location>
        <begin position="238"/>
        <end position="253"/>
    </location>
</feature>
<comment type="function">
    <text evidence="12">Responsible for the deacetylation of lysine residues on the N-terminal part of the core histones (H2A, H2B, H3 and H4). Histone deacetylation gives a tag for epigenetic repression and plays an important role in transcriptional regulation, cell cycle progression and developmental events.</text>
</comment>
<comment type="subcellular location">
    <subcellularLocation>
        <location evidence="1 12">Nucleus</location>
    </subcellularLocation>
</comment>
<feature type="binding site" evidence="14">
    <location>
        <position position="591"/>
    </location>
    <ligand>
        <name>Zn(2+)</name>
        <dbReference type="ChEBI" id="CHEBI:29105"/>
    </ligand>
</feature>
<keyword evidence="11" id="KW-0539">Nucleus</keyword>
<name>A0A6P7MZ88_BETSP</name>
<evidence type="ECO:0000256" key="16">
    <source>
        <dbReference type="SAM" id="MobiDB-lite"/>
    </source>
</evidence>
<feature type="region of interest" description="Disordered" evidence="16">
    <location>
        <begin position="98"/>
        <end position="127"/>
    </location>
</feature>
<feature type="binding site" evidence="14">
    <location>
        <position position="599"/>
    </location>
    <ligand>
        <name>Zn(2+)</name>
        <dbReference type="ChEBI" id="CHEBI:29105"/>
    </ligand>
</feature>
<dbReference type="EC" id="3.5.1.98" evidence="3 12"/>
<dbReference type="InterPro" id="IPR046949">
    <property type="entry name" value="HDAC4/5/7/9"/>
</dbReference>
<keyword evidence="6 12" id="KW-0378">Hydrolase</keyword>
<feature type="compositionally biased region" description="Basic and acidic residues" evidence="16">
    <location>
        <begin position="98"/>
        <end position="116"/>
    </location>
</feature>
<dbReference type="CTD" id="798603"/>
<dbReference type="GeneID" id="114858832"/>
<evidence type="ECO:0000256" key="1">
    <source>
        <dbReference type="ARBA" id="ARBA00004123"/>
    </source>
</evidence>
<evidence type="ECO:0000256" key="4">
    <source>
        <dbReference type="ARBA" id="ARBA00022491"/>
    </source>
</evidence>
<evidence type="ECO:0000313" key="18">
    <source>
        <dbReference type="Proteomes" id="UP000515150"/>
    </source>
</evidence>
<dbReference type="InterPro" id="IPR023696">
    <property type="entry name" value="Ureohydrolase_dom_sf"/>
</dbReference>
<feature type="region of interest" description="Disordered" evidence="16">
    <location>
        <begin position="385"/>
        <end position="406"/>
    </location>
</feature>
<feature type="binding site" evidence="14">
    <location>
        <position position="593"/>
    </location>
    <ligand>
        <name>Zn(2+)</name>
        <dbReference type="ChEBI" id="CHEBI:29105"/>
    </ligand>
</feature>
<dbReference type="AlphaFoldDB" id="A0A6P7MZ88"/>